<keyword evidence="8" id="KW-1185">Reference proteome</keyword>
<comment type="cofactor">
    <cofactor evidence="3">
        <name>FAD</name>
        <dbReference type="ChEBI" id="CHEBI:57692"/>
    </cofactor>
</comment>
<dbReference type="GO" id="GO:0016614">
    <property type="term" value="F:oxidoreductase activity, acting on CH-OH group of donors"/>
    <property type="evidence" value="ECO:0007669"/>
    <property type="project" value="InterPro"/>
</dbReference>
<dbReference type="InterPro" id="IPR051871">
    <property type="entry name" value="GMC_Oxidoreductase-Related"/>
</dbReference>
<dbReference type="InterPro" id="IPR007867">
    <property type="entry name" value="GMC_OxRtase_C"/>
</dbReference>
<feature type="non-terminal residue" evidence="7">
    <location>
        <position position="1"/>
    </location>
</feature>
<dbReference type="PANTHER" id="PTHR45968">
    <property type="entry name" value="OSJNBA0019K04.7 PROTEIN"/>
    <property type="match status" value="1"/>
</dbReference>
<feature type="binding site" evidence="3">
    <location>
        <position position="207"/>
    </location>
    <ligand>
        <name>FAD</name>
        <dbReference type="ChEBI" id="CHEBI:57692"/>
    </ligand>
</feature>
<organism evidence="7 8">
    <name type="scientific">Taxus chinensis</name>
    <name type="common">Chinese yew</name>
    <name type="synonym">Taxus wallichiana var. chinensis</name>
    <dbReference type="NCBI Taxonomy" id="29808"/>
    <lineage>
        <taxon>Eukaryota</taxon>
        <taxon>Viridiplantae</taxon>
        <taxon>Streptophyta</taxon>
        <taxon>Embryophyta</taxon>
        <taxon>Tracheophyta</taxon>
        <taxon>Spermatophyta</taxon>
        <taxon>Pinopsida</taxon>
        <taxon>Pinidae</taxon>
        <taxon>Conifers II</taxon>
        <taxon>Cupressales</taxon>
        <taxon>Taxaceae</taxon>
        <taxon>Taxus</taxon>
    </lineage>
</organism>
<evidence type="ECO:0000259" key="6">
    <source>
        <dbReference type="Pfam" id="PF05199"/>
    </source>
</evidence>
<dbReference type="InterPro" id="IPR012132">
    <property type="entry name" value="GMC_OxRdtase"/>
</dbReference>
<keyword evidence="3" id="KW-0285">Flavoprotein</keyword>
<dbReference type="OMA" id="NATFQAD"/>
<dbReference type="Pfam" id="PF05199">
    <property type="entry name" value="GMC_oxred_C"/>
    <property type="match status" value="1"/>
</dbReference>
<dbReference type="Proteomes" id="UP000824469">
    <property type="component" value="Unassembled WGS sequence"/>
</dbReference>
<reference evidence="7 8" key="1">
    <citation type="journal article" date="2021" name="Nat. Plants">
        <title>The Taxus genome provides insights into paclitaxel biosynthesis.</title>
        <authorList>
            <person name="Xiong X."/>
            <person name="Gou J."/>
            <person name="Liao Q."/>
            <person name="Li Y."/>
            <person name="Zhou Q."/>
            <person name="Bi G."/>
            <person name="Li C."/>
            <person name="Du R."/>
            <person name="Wang X."/>
            <person name="Sun T."/>
            <person name="Guo L."/>
            <person name="Liang H."/>
            <person name="Lu P."/>
            <person name="Wu Y."/>
            <person name="Zhang Z."/>
            <person name="Ro D.K."/>
            <person name="Shang Y."/>
            <person name="Huang S."/>
            <person name="Yan J."/>
        </authorList>
    </citation>
    <scope>NUCLEOTIDE SEQUENCE [LARGE SCALE GENOMIC DNA]</scope>
    <source>
        <strain evidence="7">Ta-2019</strain>
    </source>
</reference>
<gene>
    <name evidence="7" type="ORF">KI387_034045</name>
</gene>
<dbReference type="Gene3D" id="3.30.410.40">
    <property type="match status" value="1"/>
</dbReference>
<feature type="disulfide bond" evidence="4">
    <location>
        <begin position="383"/>
        <end position="434"/>
    </location>
</feature>
<comment type="caution">
    <text evidence="7">The sequence shown here is derived from an EMBL/GenBank/DDBJ whole genome shotgun (WGS) entry which is preliminary data.</text>
</comment>
<feature type="binding site" evidence="3">
    <location>
        <position position="93"/>
    </location>
    <ligand>
        <name>FAD</name>
        <dbReference type="ChEBI" id="CHEBI:57692"/>
    </ligand>
</feature>
<evidence type="ECO:0008006" key="9">
    <source>
        <dbReference type="Google" id="ProtNLM"/>
    </source>
</evidence>
<keyword evidence="2" id="KW-0732">Signal</keyword>
<dbReference type="PIRSF" id="PIRSF000137">
    <property type="entry name" value="Alcohol_oxidase"/>
    <property type="match status" value="1"/>
</dbReference>
<feature type="domain" description="Glucose-methanol-choline oxidoreductase C-terminal" evidence="6">
    <location>
        <begin position="350"/>
        <end position="490"/>
    </location>
</feature>
<evidence type="ECO:0000256" key="3">
    <source>
        <dbReference type="PIRSR" id="PIRSR000137-2"/>
    </source>
</evidence>
<evidence type="ECO:0000256" key="1">
    <source>
        <dbReference type="ARBA" id="ARBA00010790"/>
    </source>
</evidence>
<evidence type="ECO:0000259" key="5">
    <source>
        <dbReference type="Pfam" id="PF00732"/>
    </source>
</evidence>
<dbReference type="SUPFAM" id="SSF51905">
    <property type="entry name" value="FAD/NAD(P)-binding domain"/>
    <property type="match status" value="1"/>
</dbReference>
<comment type="similarity">
    <text evidence="1">Belongs to the GMC oxidoreductase family.</text>
</comment>
<feature type="non-terminal residue" evidence="7">
    <location>
        <position position="490"/>
    </location>
</feature>
<evidence type="ECO:0000313" key="8">
    <source>
        <dbReference type="Proteomes" id="UP000824469"/>
    </source>
</evidence>
<dbReference type="PANTHER" id="PTHR45968:SF2">
    <property type="entry name" value="(R)-MANDELONITRILE LYASE-LIKE"/>
    <property type="match status" value="1"/>
</dbReference>
<dbReference type="EMBL" id="JAHRHJ020003813">
    <property type="protein sequence ID" value="KAH9289928.1"/>
    <property type="molecule type" value="Genomic_DNA"/>
</dbReference>
<accession>A0AA38F4Z2</accession>
<evidence type="ECO:0000256" key="2">
    <source>
        <dbReference type="ARBA" id="ARBA00022729"/>
    </source>
</evidence>
<dbReference type="AlphaFoldDB" id="A0AA38F4Z2"/>
<keyword evidence="3" id="KW-0274">FAD</keyword>
<dbReference type="Pfam" id="PF00732">
    <property type="entry name" value="GMC_oxred_N"/>
    <property type="match status" value="1"/>
</dbReference>
<protein>
    <recommendedName>
        <fullName evidence="9">(R)-mandelonitrile lyase</fullName>
    </recommendedName>
</protein>
<dbReference type="InterPro" id="IPR000172">
    <property type="entry name" value="GMC_OxRdtase_N"/>
</dbReference>
<evidence type="ECO:0000313" key="7">
    <source>
        <dbReference type="EMBL" id="KAH9289928.1"/>
    </source>
</evidence>
<feature type="binding site" evidence="3">
    <location>
        <begin position="482"/>
        <end position="483"/>
    </location>
    <ligand>
        <name>FAD</name>
        <dbReference type="ChEBI" id="CHEBI:57692"/>
    </ligand>
</feature>
<feature type="domain" description="Glucose-methanol-choline oxidoreductase N-terminal" evidence="5">
    <location>
        <begin position="18"/>
        <end position="291"/>
    </location>
</feature>
<proteinExistence type="inferred from homology"/>
<dbReference type="GO" id="GO:0050660">
    <property type="term" value="F:flavin adenine dinucleotide binding"/>
    <property type="evidence" value="ECO:0007669"/>
    <property type="project" value="InterPro"/>
</dbReference>
<dbReference type="InterPro" id="IPR036188">
    <property type="entry name" value="FAD/NAD-bd_sf"/>
</dbReference>
<dbReference type="Gene3D" id="3.50.50.60">
    <property type="entry name" value="FAD/NAD(P)-binding domain"/>
    <property type="match status" value="1"/>
</dbReference>
<evidence type="ECO:0000256" key="4">
    <source>
        <dbReference type="PIRSR" id="PIRSR000137-3"/>
    </source>
</evidence>
<dbReference type="SUPFAM" id="SSF54373">
    <property type="entry name" value="FAD-linked reductases, C-terminal domain"/>
    <property type="match status" value="1"/>
</dbReference>
<feature type="binding site" evidence="3">
    <location>
        <begin position="442"/>
        <end position="443"/>
    </location>
    <ligand>
        <name>FAD</name>
        <dbReference type="ChEBI" id="CHEBI:57692"/>
    </ligand>
</feature>
<name>A0AA38F4Z2_TAXCH</name>
<sequence length="490" mass="53746">YPYSFMTVDAEKAAARAYDYIIVGGGTAGCPLAATLSQDYSVLVLERGDSPYGNPDVENSSGFFNILLDTDNFPSVAQRIPTEDGVETVRARVLGGGTSINAGFYSRASREYIRNMGWDEKLVNESFEWVEKKNAFKPDKLSRWNSAVRDGLLEAGVLPDNGYTLEHLEGTKISDSTFDNNGKRHTAADLLQYANPDNIVVLLNATVSKILFESSSGKLKANGAEFLSVDGLSYKVLLNQLTNKSEVILSAGGIGSPQLLLLSGIGPSQQLRELNITVLLDLPLVGKGVQDPPRASATIESSKPLEVHSIQVVGIVDNSQIYIEPASFVQQNSSTNFQYLGFILSKVAFPLSRGELRLRSTDPLDSPSVRFNYYSEPSDLEECITGVRVMSNLSMTHSIQEFSFIDNENSSTLRFVGPMLPQDQSQDEAFADFCRDTLRTIWHFHGGCQVDLVVNKRYEVEGVKSLRVVDNSIFKDSPGTNPQSTTMMLG</sequence>
<keyword evidence="4" id="KW-1015">Disulfide bond</keyword>